<name>A0A9P0IA98_SPOLI</name>
<evidence type="ECO:0000256" key="8">
    <source>
        <dbReference type="PROSITE-ProRule" id="PRU01263"/>
    </source>
</evidence>
<dbReference type="Proteomes" id="UP001153321">
    <property type="component" value="Chromosome 27"/>
</dbReference>
<keyword evidence="5 8" id="KW-0862">Zinc</keyword>
<gene>
    <name evidence="13" type="ORF">SPLIT_LOCUS7924</name>
</gene>
<dbReference type="SMART" id="SM00868">
    <property type="entry name" value="zf-AD"/>
    <property type="match status" value="2"/>
</dbReference>
<evidence type="ECO:0000256" key="9">
    <source>
        <dbReference type="SAM" id="MobiDB-lite"/>
    </source>
</evidence>
<dbReference type="InterPro" id="IPR050331">
    <property type="entry name" value="Zinc_finger"/>
</dbReference>
<dbReference type="AlphaFoldDB" id="A0A9P0IA98"/>
<dbReference type="SUPFAM" id="SSF57667">
    <property type="entry name" value="beta-beta-alpha zinc fingers"/>
    <property type="match status" value="1"/>
</dbReference>
<keyword evidence="6" id="KW-0539">Nucleus</keyword>
<evidence type="ECO:0000313" key="13">
    <source>
        <dbReference type="EMBL" id="CAH1642568.1"/>
    </source>
</evidence>
<proteinExistence type="predicted"/>
<feature type="domain" description="C2H2-type" evidence="10">
    <location>
        <begin position="210"/>
        <end position="238"/>
    </location>
</feature>
<dbReference type="PROSITE" id="PS00028">
    <property type="entry name" value="ZINC_FINGER_C2H2_1"/>
    <property type="match status" value="1"/>
</dbReference>
<reference evidence="13" key="1">
    <citation type="submission" date="2022-02" db="EMBL/GenBank/DDBJ databases">
        <authorList>
            <person name="King R."/>
        </authorList>
    </citation>
    <scope>NUCLEOTIDE SEQUENCE</scope>
</reference>
<dbReference type="GO" id="GO:0010468">
    <property type="term" value="P:regulation of gene expression"/>
    <property type="evidence" value="ECO:0007669"/>
    <property type="project" value="TreeGrafter"/>
</dbReference>
<feature type="binding site" evidence="8">
    <location>
        <position position="127"/>
    </location>
    <ligand>
        <name>Zn(2+)</name>
        <dbReference type="ChEBI" id="CHEBI:29105"/>
    </ligand>
</feature>
<evidence type="ECO:0000256" key="1">
    <source>
        <dbReference type="ARBA" id="ARBA00004123"/>
    </source>
</evidence>
<accession>A0A9P0IA98</accession>
<feature type="region of interest" description="Disordered" evidence="9">
    <location>
        <begin position="416"/>
        <end position="448"/>
    </location>
</feature>
<keyword evidence="14" id="KW-1185">Reference proteome</keyword>
<organism evidence="13 14">
    <name type="scientific">Spodoptera littoralis</name>
    <name type="common">Egyptian cotton leafworm</name>
    <dbReference type="NCBI Taxonomy" id="7109"/>
    <lineage>
        <taxon>Eukaryota</taxon>
        <taxon>Metazoa</taxon>
        <taxon>Ecdysozoa</taxon>
        <taxon>Arthropoda</taxon>
        <taxon>Hexapoda</taxon>
        <taxon>Insecta</taxon>
        <taxon>Pterygota</taxon>
        <taxon>Neoptera</taxon>
        <taxon>Endopterygota</taxon>
        <taxon>Lepidoptera</taxon>
        <taxon>Glossata</taxon>
        <taxon>Ditrysia</taxon>
        <taxon>Noctuoidea</taxon>
        <taxon>Noctuidae</taxon>
        <taxon>Amphipyrinae</taxon>
        <taxon>Spodoptera</taxon>
    </lineage>
</organism>
<dbReference type="PROSITE" id="PS50157">
    <property type="entry name" value="ZINC_FINGER_C2H2_2"/>
    <property type="match status" value="1"/>
</dbReference>
<sequence>MDDDIFPVLCPSNAKKTYSKPFKKLLKTPSVTEDVAETPKPPPKPCYPGEPLTTKVAVEYLLSGKLKTEVCRYCLKISPALSDPDQIMHVAGTGVLYKVSLRQMIASFYPYKANEDEKYPEKICQKCVDRALNAYLFTQQCEQAERALKNCFDDIDEKLKPAHHIINIETESLSKEPDWNEFECKRCWQVLPDMESLLNHDKTHPKSMWYHCRLCGKSFVKQTQLKKHFNLIHVKGQDDSPQVDKSFRCQECGNVTDDYAQHLQHVEKHKFKTVMRYMVERKTDQLCLVCLKKSTDLVNLDNEVSIHGTCPELIGDKSLYTVLSSTLPDPKSYKYQELHVPHTANIMTISKRKRKHNEIPETKIETISYKLSLPEIVYRNKFKTDDFYYYVFCEPEDSTLNVTKKPKIVEIDEYDSVKNDNRNQNENNNKMVIDDEAKNSNIKDKLNDNDNELITDNESDQGLMSTDANKNKMSDDDLYELIESDSSIESHDTESVDSFTEDANDKFESYDNNNKIDSEMATDANQEAKNDNPRYFDKTLEKKSYKKLAQFKFANPIILEANDSGNLETGCNPGDPGNILNTEEITLNSDNIPKVKNNLSWIFSKTSEYKTLTNIEINETKDNPTKKCKICWIFKPNKCENCKKVNEINPKTAIEEQRDLGHSATKKNEYNAMDNNNIITSIDKNKMIEENPENRPNQHKIDMWQCEVCLINNTRDRFTCVCCESKRFNENGNTKILFGYNKTFLPMKPEKKETEKPEPKPIIEVEKPSIVQRENVALQQNIQLQFVDNKNITTTQSMDIEIEMDKHISNTINEEMEVEELSTPFIPTFNPIPMDMLAPNIGPFVRTNIQFNIGSTTTQCAKTGRKIKKAMNYLHNFIGTKICEKCLNHAITSYVFIKQFLFTRERLDLCVTLMLRDLSKIEPSANIFVQVSPPPIMAPIEDFDELIEENEFVDESKLKIDVLEDEFRLKTESESETEPEIIPETSEQSKDTANDIAVNIPIVPIDNLARTATKTYMKKKLVNGIQNQSTKYSVDVCRR</sequence>
<feature type="binding site" evidence="8">
    <location>
        <position position="124"/>
    </location>
    <ligand>
        <name>Zn(2+)</name>
        <dbReference type="ChEBI" id="CHEBI:29105"/>
    </ligand>
</feature>
<evidence type="ECO:0000259" key="10">
    <source>
        <dbReference type="PROSITE" id="PS50157"/>
    </source>
</evidence>
<dbReference type="Gene3D" id="4.10.1060.10">
    <property type="entry name" value="Zinc finger, RanBP2-type"/>
    <property type="match status" value="1"/>
</dbReference>
<evidence type="ECO:0000256" key="3">
    <source>
        <dbReference type="ARBA" id="ARBA00022737"/>
    </source>
</evidence>
<comment type="subcellular location">
    <subcellularLocation>
        <location evidence="1">Nucleus</location>
    </subcellularLocation>
</comment>
<dbReference type="GO" id="GO:0005634">
    <property type="term" value="C:nucleus"/>
    <property type="evidence" value="ECO:0007669"/>
    <property type="project" value="UniProtKB-SubCell"/>
</dbReference>
<dbReference type="InterPro" id="IPR036236">
    <property type="entry name" value="Znf_C2H2_sf"/>
</dbReference>
<dbReference type="Gene3D" id="3.40.1800.20">
    <property type="match status" value="1"/>
</dbReference>
<evidence type="ECO:0000259" key="11">
    <source>
        <dbReference type="PROSITE" id="PS50199"/>
    </source>
</evidence>
<evidence type="ECO:0000256" key="6">
    <source>
        <dbReference type="ARBA" id="ARBA00023242"/>
    </source>
</evidence>
<feature type="domain" description="ZAD" evidence="12">
    <location>
        <begin position="69"/>
        <end position="151"/>
    </location>
</feature>
<feature type="binding site" evidence="8">
    <location>
        <position position="71"/>
    </location>
    <ligand>
        <name>Zn(2+)</name>
        <dbReference type="ChEBI" id="CHEBI:29105"/>
    </ligand>
</feature>
<dbReference type="InterPro" id="IPR001876">
    <property type="entry name" value="Znf_RanBP2"/>
</dbReference>
<dbReference type="SUPFAM" id="SSF57716">
    <property type="entry name" value="Glucocorticoid receptor-like (DNA-binding domain)"/>
    <property type="match status" value="1"/>
</dbReference>
<evidence type="ECO:0000256" key="7">
    <source>
        <dbReference type="PROSITE-ProRule" id="PRU00322"/>
    </source>
</evidence>
<dbReference type="GO" id="GO:0008270">
    <property type="term" value="F:zinc ion binding"/>
    <property type="evidence" value="ECO:0007669"/>
    <property type="project" value="UniProtKB-UniRule"/>
</dbReference>
<evidence type="ECO:0000313" key="14">
    <source>
        <dbReference type="Proteomes" id="UP001153321"/>
    </source>
</evidence>
<keyword evidence="4 7" id="KW-0863">Zinc-finger</keyword>
<dbReference type="EMBL" id="LR824558">
    <property type="protein sequence ID" value="CAH1642568.1"/>
    <property type="molecule type" value="Genomic_DNA"/>
</dbReference>
<keyword evidence="3" id="KW-0677">Repeat</keyword>
<evidence type="ECO:0000259" key="12">
    <source>
        <dbReference type="PROSITE" id="PS51915"/>
    </source>
</evidence>
<protein>
    <submittedName>
        <fullName evidence="13">Uncharacterized protein</fullName>
    </submittedName>
</protein>
<dbReference type="InterPro" id="IPR013087">
    <property type="entry name" value="Znf_C2H2_type"/>
</dbReference>
<evidence type="ECO:0000256" key="5">
    <source>
        <dbReference type="ARBA" id="ARBA00022833"/>
    </source>
</evidence>
<feature type="domain" description="RanBP2-type" evidence="11">
    <location>
        <begin position="700"/>
        <end position="729"/>
    </location>
</feature>
<dbReference type="InterPro" id="IPR012934">
    <property type="entry name" value="Znf_AD"/>
</dbReference>
<dbReference type="PANTHER" id="PTHR16515:SF66">
    <property type="entry name" value="C2H2-TYPE DOMAIN-CONTAINING PROTEIN"/>
    <property type="match status" value="1"/>
</dbReference>
<feature type="compositionally biased region" description="Basic and acidic residues" evidence="9">
    <location>
        <begin position="432"/>
        <end position="448"/>
    </location>
</feature>
<feature type="region of interest" description="Disordered" evidence="9">
    <location>
        <begin position="971"/>
        <end position="990"/>
    </location>
</feature>
<keyword evidence="2 8" id="KW-0479">Metal-binding</keyword>
<dbReference type="PROSITE" id="PS51915">
    <property type="entry name" value="ZAD"/>
    <property type="match status" value="1"/>
</dbReference>
<feature type="binding site" evidence="8">
    <location>
        <position position="74"/>
    </location>
    <ligand>
        <name>Zn(2+)</name>
        <dbReference type="ChEBI" id="CHEBI:29105"/>
    </ligand>
</feature>
<dbReference type="SMART" id="SM00355">
    <property type="entry name" value="ZnF_C2H2"/>
    <property type="match status" value="3"/>
</dbReference>
<evidence type="ECO:0000256" key="2">
    <source>
        <dbReference type="ARBA" id="ARBA00022723"/>
    </source>
</evidence>
<dbReference type="Gene3D" id="3.30.160.60">
    <property type="entry name" value="Classic Zinc Finger"/>
    <property type="match status" value="1"/>
</dbReference>
<dbReference type="Pfam" id="PF07776">
    <property type="entry name" value="zf-AD"/>
    <property type="match status" value="1"/>
</dbReference>
<evidence type="ECO:0000256" key="4">
    <source>
        <dbReference type="ARBA" id="ARBA00022771"/>
    </source>
</evidence>
<dbReference type="PANTHER" id="PTHR16515">
    <property type="entry name" value="PR DOMAIN ZINC FINGER PROTEIN"/>
    <property type="match status" value="1"/>
</dbReference>
<dbReference type="PROSITE" id="PS50199">
    <property type="entry name" value="ZF_RANBP2_2"/>
    <property type="match status" value="1"/>
</dbReference>
<dbReference type="PROSITE" id="PS01358">
    <property type="entry name" value="ZF_RANBP2_1"/>
    <property type="match status" value="1"/>
</dbReference>